<gene>
    <name evidence="2" type="ORF">JOF28_002614</name>
</gene>
<name>A0A940PNT1_9MICO</name>
<dbReference type="Proteomes" id="UP000675163">
    <property type="component" value="Unassembled WGS sequence"/>
</dbReference>
<dbReference type="AlphaFoldDB" id="A0A940PNT1"/>
<keyword evidence="2" id="KW-0315">Glutamine amidotransferase</keyword>
<dbReference type="InterPro" id="IPR029062">
    <property type="entry name" value="Class_I_gatase-like"/>
</dbReference>
<accession>A0A940PNT1</accession>
<feature type="domain" description="Glutamine amidotransferase" evidence="1">
    <location>
        <begin position="22"/>
        <end position="188"/>
    </location>
</feature>
<keyword evidence="3" id="KW-1185">Reference proteome</keyword>
<dbReference type="InterPro" id="IPR017926">
    <property type="entry name" value="GATASE"/>
</dbReference>
<dbReference type="GO" id="GO:0005829">
    <property type="term" value="C:cytosol"/>
    <property type="evidence" value="ECO:0007669"/>
    <property type="project" value="TreeGrafter"/>
</dbReference>
<protein>
    <submittedName>
        <fullName evidence="2">GMP synthase-like glutamine amidotransferase</fullName>
    </submittedName>
</protein>
<dbReference type="Gene3D" id="3.40.50.880">
    <property type="match status" value="1"/>
</dbReference>
<sequence>MSGARVLVVEHQGNAGVGLAGQRLANLGLELHTVGPATGRPVPESLDGFDALVVLGGSMGPTEDEAAPWLPATRSLLQQSVEQELPTLGICLGAQLLATATGGRVREMPAGPEVGLNDVAFHRDISADPVFGDLAGATVAAVQWHWLEAETLPADTQLLASSPACANQAFRVGTRAWGVQFHPEALTQTARGWADEDHQNLTKLGLDDDALVGAIQDASPELTRIWGAVADRFAAVVTESVARETEGPGSGS</sequence>
<dbReference type="SUPFAM" id="SSF52317">
    <property type="entry name" value="Class I glutamine amidotransferase-like"/>
    <property type="match status" value="1"/>
</dbReference>
<reference evidence="2" key="1">
    <citation type="submission" date="2021-02" db="EMBL/GenBank/DDBJ databases">
        <title>Sequencing the genomes of 1000 actinobacteria strains.</title>
        <authorList>
            <person name="Klenk H.-P."/>
        </authorList>
    </citation>
    <scope>NUCLEOTIDE SEQUENCE</scope>
    <source>
        <strain evidence="2">DSM 22850</strain>
    </source>
</reference>
<dbReference type="RefSeq" id="WP_209706147.1">
    <property type="nucleotide sequence ID" value="NZ_JAFIDA010000001.1"/>
</dbReference>
<comment type="caution">
    <text evidence="2">The sequence shown here is derived from an EMBL/GenBank/DDBJ whole genome shotgun (WGS) entry which is preliminary data.</text>
</comment>
<dbReference type="EMBL" id="JAFIDA010000001">
    <property type="protein sequence ID" value="MBP1327382.1"/>
    <property type="molecule type" value="Genomic_DNA"/>
</dbReference>
<dbReference type="PANTHER" id="PTHR42695:SF5">
    <property type="entry name" value="GLUTAMINE AMIDOTRANSFERASE YLR126C-RELATED"/>
    <property type="match status" value="1"/>
</dbReference>
<dbReference type="InterPro" id="IPR044992">
    <property type="entry name" value="ChyE-like"/>
</dbReference>
<evidence type="ECO:0000313" key="2">
    <source>
        <dbReference type="EMBL" id="MBP1327382.1"/>
    </source>
</evidence>
<dbReference type="PANTHER" id="PTHR42695">
    <property type="entry name" value="GLUTAMINE AMIDOTRANSFERASE YLR126C-RELATED"/>
    <property type="match status" value="1"/>
</dbReference>
<evidence type="ECO:0000259" key="1">
    <source>
        <dbReference type="Pfam" id="PF00117"/>
    </source>
</evidence>
<dbReference type="PROSITE" id="PS51273">
    <property type="entry name" value="GATASE_TYPE_1"/>
    <property type="match status" value="1"/>
</dbReference>
<dbReference type="CDD" id="cd01741">
    <property type="entry name" value="GATase1_1"/>
    <property type="match status" value="1"/>
</dbReference>
<evidence type="ECO:0000313" key="3">
    <source>
        <dbReference type="Proteomes" id="UP000675163"/>
    </source>
</evidence>
<organism evidence="2 3">
    <name type="scientific">Leucobacter exalbidus</name>
    <dbReference type="NCBI Taxonomy" id="662960"/>
    <lineage>
        <taxon>Bacteria</taxon>
        <taxon>Bacillati</taxon>
        <taxon>Actinomycetota</taxon>
        <taxon>Actinomycetes</taxon>
        <taxon>Micrococcales</taxon>
        <taxon>Microbacteriaceae</taxon>
        <taxon>Leucobacter</taxon>
    </lineage>
</organism>
<dbReference type="Pfam" id="PF00117">
    <property type="entry name" value="GATase"/>
    <property type="match status" value="1"/>
</dbReference>
<proteinExistence type="predicted"/>